<reference evidence="1 2" key="1">
    <citation type="submission" date="2020-07" db="EMBL/GenBank/DDBJ databases">
        <title>Genomic Encyclopedia of Type Strains, Phase IV (KMG-V): Genome sequencing to study the core and pangenomes of soil and plant-associated prokaryotes.</title>
        <authorList>
            <person name="Whitman W."/>
        </authorList>
    </citation>
    <scope>NUCLEOTIDE SEQUENCE [LARGE SCALE GENOMIC DNA]</scope>
    <source>
        <strain evidence="1 2">C13</strain>
    </source>
</reference>
<evidence type="ECO:0000313" key="2">
    <source>
        <dbReference type="Proteomes" id="UP000567099"/>
    </source>
</evidence>
<name>A0A7J9PMG6_METMI</name>
<sequence>MVHIVKGKNYPYVARKFFDHVVARFDPIRKSEGITNTDLLEKLIDIYEILKAEKLNDVESVKKLIEVYKTVKE</sequence>
<gene>
    <name evidence="1" type="ORF">HNP94_001444</name>
</gene>
<dbReference type="AlphaFoldDB" id="A0A7J9PMG6"/>
<dbReference type="RefSeq" id="WP_181505182.1">
    <property type="nucleotide sequence ID" value="NZ_JACDUO010000002.1"/>
</dbReference>
<comment type="caution">
    <text evidence="1">The sequence shown here is derived from an EMBL/GenBank/DDBJ whole genome shotgun (WGS) entry which is preliminary data.</text>
</comment>
<organism evidence="1 2">
    <name type="scientific">Methanococcus maripaludis</name>
    <name type="common">Methanococcus deltae</name>
    <dbReference type="NCBI Taxonomy" id="39152"/>
    <lineage>
        <taxon>Archaea</taxon>
        <taxon>Methanobacteriati</taxon>
        <taxon>Methanobacteriota</taxon>
        <taxon>Methanomada group</taxon>
        <taxon>Methanococci</taxon>
        <taxon>Methanococcales</taxon>
        <taxon>Methanococcaceae</taxon>
        <taxon>Methanococcus</taxon>
    </lineage>
</organism>
<evidence type="ECO:0000313" key="1">
    <source>
        <dbReference type="EMBL" id="MBA2864422.1"/>
    </source>
</evidence>
<proteinExistence type="predicted"/>
<accession>A0A7J9PMG6</accession>
<dbReference type="Proteomes" id="UP000567099">
    <property type="component" value="Unassembled WGS sequence"/>
</dbReference>
<protein>
    <submittedName>
        <fullName evidence="1">Uncharacterized protein</fullName>
    </submittedName>
</protein>
<dbReference type="EMBL" id="JACDUO010000002">
    <property type="protein sequence ID" value="MBA2864422.1"/>
    <property type="molecule type" value="Genomic_DNA"/>
</dbReference>